<feature type="compositionally biased region" description="Polar residues" evidence="1">
    <location>
        <begin position="148"/>
        <end position="162"/>
    </location>
</feature>
<dbReference type="OrthoDB" id="443682at2759"/>
<dbReference type="GO" id="GO:0030490">
    <property type="term" value="P:maturation of SSU-rRNA"/>
    <property type="evidence" value="ECO:0007669"/>
    <property type="project" value="TreeGrafter"/>
</dbReference>
<feature type="domain" description="Programmed cell death protein 2 C-terminal" evidence="2">
    <location>
        <begin position="298"/>
        <end position="460"/>
    </location>
</feature>
<feature type="compositionally biased region" description="Basic and acidic residues" evidence="1">
    <location>
        <begin position="128"/>
        <end position="147"/>
    </location>
</feature>
<feature type="compositionally biased region" description="Acidic residues" evidence="1">
    <location>
        <begin position="8"/>
        <end position="19"/>
    </location>
</feature>
<dbReference type="PANTHER" id="PTHR47524">
    <property type="entry name" value="20S RRNA ACCUMULATION PROTEIN 4"/>
    <property type="match status" value="1"/>
</dbReference>
<evidence type="ECO:0000259" key="2">
    <source>
        <dbReference type="Pfam" id="PF04194"/>
    </source>
</evidence>
<gene>
    <name evidence="3" type="ORF">DAEQUDRAFT_165203</name>
</gene>
<evidence type="ECO:0000313" key="4">
    <source>
        <dbReference type="Proteomes" id="UP000076727"/>
    </source>
</evidence>
<dbReference type="STRING" id="1314783.A0A165RHI8"/>
<dbReference type="AlphaFoldDB" id="A0A165RHI8"/>
<dbReference type="PANTHER" id="PTHR47524:SF1">
    <property type="entry name" value="20S RRNA ACCUMULATION PROTEIN 4"/>
    <property type="match status" value="1"/>
</dbReference>
<dbReference type="GO" id="GO:0005737">
    <property type="term" value="C:cytoplasm"/>
    <property type="evidence" value="ECO:0007669"/>
    <property type="project" value="InterPro"/>
</dbReference>
<dbReference type="Pfam" id="PF04194">
    <property type="entry name" value="PDCD2_C"/>
    <property type="match status" value="1"/>
</dbReference>
<evidence type="ECO:0000256" key="1">
    <source>
        <dbReference type="SAM" id="MobiDB-lite"/>
    </source>
</evidence>
<feature type="region of interest" description="Disordered" evidence="1">
    <location>
        <begin position="184"/>
        <end position="223"/>
    </location>
</feature>
<proteinExistence type="predicted"/>
<sequence>MAPRNDDDWSDSDDEDLSDIETNVQLGLPDGPIESSEDLRDVRVSRIGGHPVFLSSLSPPAASAQCKSCGEPMSLLMQVWCPLEESPNDRALYIWGCARGACQKKDGSVRAWRQLRYNRKYAEKLAKKAEQQKAKEEAERRAAEEATRPSQPKSNPFSVCTQSSRRSSVTVIFVQMKTAATPNPFDLGSQVFGGASTPADAKDGASSDEDPVSDEEDSEEPQDDADLAARLASMTFDDSKWTETPAYGALYLSTTPEYLPPAKKVKVPKGAEINEDDEGKRKDGGWALEGYENSIEVDHAFERFTKRVGYEGEQCIRYELGGTPLPFASDAVFNRLFPAPAGPPLPVTKADFMVVPAQKRIYTPSAIPACPRCGGPRVFECQLMPNLINVLRASVKAGEGQKKMSDEERRQQVLRELKGEGAEGRIGMEWGTCMVFSCRKDCSDEASGGCWREELVLVQWDE</sequence>
<reference evidence="3 4" key="1">
    <citation type="journal article" date="2016" name="Mol. Biol. Evol.">
        <title>Comparative Genomics of Early-Diverging Mushroom-Forming Fungi Provides Insights into the Origins of Lignocellulose Decay Capabilities.</title>
        <authorList>
            <person name="Nagy L.G."/>
            <person name="Riley R."/>
            <person name="Tritt A."/>
            <person name="Adam C."/>
            <person name="Daum C."/>
            <person name="Floudas D."/>
            <person name="Sun H."/>
            <person name="Yadav J.S."/>
            <person name="Pangilinan J."/>
            <person name="Larsson K.H."/>
            <person name="Matsuura K."/>
            <person name="Barry K."/>
            <person name="Labutti K."/>
            <person name="Kuo R."/>
            <person name="Ohm R.A."/>
            <person name="Bhattacharya S.S."/>
            <person name="Shirouzu T."/>
            <person name="Yoshinaga Y."/>
            <person name="Martin F.M."/>
            <person name="Grigoriev I.V."/>
            <person name="Hibbett D.S."/>
        </authorList>
    </citation>
    <scope>NUCLEOTIDE SEQUENCE [LARGE SCALE GENOMIC DNA]</scope>
    <source>
        <strain evidence="3 4">L-15889</strain>
    </source>
</reference>
<dbReference type="EMBL" id="KV429049">
    <property type="protein sequence ID" value="KZT70759.1"/>
    <property type="molecule type" value="Genomic_DNA"/>
</dbReference>
<organism evidence="3 4">
    <name type="scientific">Daedalea quercina L-15889</name>
    <dbReference type="NCBI Taxonomy" id="1314783"/>
    <lineage>
        <taxon>Eukaryota</taxon>
        <taxon>Fungi</taxon>
        <taxon>Dikarya</taxon>
        <taxon>Basidiomycota</taxon>
        <taxon>Agaricomycotina</taxon>
        <taxon>Agaricomycetes</taxon>
        <taxon>Polyporales</taxon>
        <taxon>Fomitopsis</taxon>
    </lineage>
</organism>
<feature type="region of interest" description="Disordered" evidence="1">
    <location>
        <begin position="128"/>
        <end position="162"/>
    </location>
</feature>
<dbReference type="Proteomes" id="UP000076727">
    <property type="component" value="Unassembled WGS sequence"/>
</dbReference>
<feature type="region of interest" description="Disordered" evidence="1">
    <location>
        <begin position="1"/>
        <end position="35"/>
    </location>
</feature>
<feature type="compositionally biased region" description="Acidic residues" evidence="1">
    <location>
        <begin position="206"/>
        <end position="223"/>
    </location>
</feature>
<accession>A0A165RHI8</accession>
<protein>
    <recommendedName>
        <fullName evidence="2">Programmed cell death protein 2 C-terminal domain-containing protein</fullName>
    </recommendedName>
</protein>
<name>A0A165RHI8_9APHY</name>
<dbReference type="InterPro" id="IPR007320">
    <property type="entry name" value="PDCD2_C"/>
</dbReference>
<keyword evidence="4" id="KW-1185">Reference proteome</keyword>
<evidence type="ECO:0000313" key="3">
    <source>
        <dbReference type="EMBL" id="KZT70759.1"/>
    </source>
</evidence>